<dbReference type="EMBL" id="AP021876">
    <property type="protein sequence ID" value="BBO83182.1"/>
    <property type="molecule type" value="Genomic_DNA"/>
</dbReference>
<gene>
    <name evidence="1" type="ORF">DSCO28_37480</name>
</gene>
<dbReference type="RefSeq" id="WP_155323460.1">
    <property type="nucleotide sequence ID" value="NZ_AP021876.1"/>
</dbReference>
<protein>
    <submittedName>
        <fullName evidence="1">Uncharacterized protein</fullName>
    </submittedName>
</protein>
<organism evidence="1 2">
    <name type="scientific">Desulfosarcina ovata subsp. sediminis</name>
    <dbReference type="NCBI Taxonomy" id="885957"/>
    <lineage>
        <taxon>Bacteria</taxon>
        <taxon>Pseudomonadati</taxon>
        <taxon>Thermodesulfobacteriota</taxon>
        <taxon>Desulfobacteria</taxon>
        <taxon>Desulfobacterales</taxon>
        <taxon>Desulfosarcinaceae</taxon>
        <taxon>Desulfosarcina</taxon>
    </lineage>
</organism>
<accession>A0A5K7ZSK0</accession>
<sequence>MILPDRLAAIMGDSKQQETAAVTESIENADGFAQVFYVNDRLKLLAYWIFDPVKPNLNLR</sequence>
<proteinExistence type="predicted"/>
<dbReference type="AlphaFoldDB" id="A0A5K7ZSK0"/>
<dbReference type="KEGG" id="dov:DSCO28_37480"/>
<evidence type="ECO:0000313" key="1">
    <source>
        <dbReference type="EMBL" id="BBO83182.1"/>
    </source>
</evidence>
<dbReference type="Proteomes" id="UP000425960">
    <property type="component" value="Chromosome"/>
</dbReference>
<evidence type="ECO:0000313" key="2">
    <source>
        <dbReference type="Proteomes" id="UP000425960"/>
    </source>
</evidence>
<name>A0A5K7ZSK0_9BACT</name>
<reference evidence="1 2" key="1">
    <citation type="submission" date="2019-11" db="EMBL/GenBank/DDBJ databases">
        <title>Comparative genomics of hydrocarbon-degrading Desulfosarcina strains.</title>
        <authorList>
            <person name="Watanabe M."/>
            <person name="Kojima H."/>
            <person name="Fukui M."/>
        </authorList>
    </citation>
    <scope>NUCLEOTIDE SEQUENCE [LARGE SCALE GENOMIC DNA]</scope>
    <source>
        <strain evidence="1 2">28bB2T</strain>
    </source>
</reference>